<evidence type="ECO:0000313" key="1">
    <source>
        <dbReference type="EMBL" id="KHD85301.1"/>
    </source>
</evidence>
<organism evidence="1 3">
    <name type="scientific">Heyndrickxia ginsengihumi</name>
    <dbReference type="NCBI Taxonomy" id="363870"/>
    <lineage>
        <taxon>Bacteria</taxon>
        <taxon>Bacillati</taxon>
        <taxon>Bacillota</taxon>
        <taxon>Bacilli</taxon>
        <taxon>Bacillales</taxon>
        <taxon>Bacillaceae</taxon>
        <taxon>Heyndrickxia</taxon>
    </lineage>
</organism>
<evidence type="ECO:0000313" key="4">
    <source>
        <dbReference type="Proteomes" id="UP000476934"/>
    </source>
</evidence>
<reference evidence="1 3" key="1">
    <citation type="submission" date="2014-10" db="EMBL/GenBank/DDBJ databases">
        <title>Draft genome of phytase producing Bacillus ginsengihumi strain M2.11.</title>
        <authorList>
            <person name="Toymentseva A."/>
            <person name="Boulygina E.A."/>
            <person name="Kazakov S.V."/>
            <person name="Kayumov I."/>
            <person name="Suleimanova A.D."/>
            <person name="Mardanova A.M."/>
            <person name="Maria S.N."/>
            <person name="Sergey M.Y."/>
            <person name="Sharipova M.R."/>
        </authorList>
    </citation>
    <scope>NUCLEOTIDE SEQUENCE [LARGE SCALE GENOMIC DNA]</scope>
    <source>
        <strain evidence="1 3">M2.11</strain>
    </source>
</reference>
<accession>A0A0A6VCL9</accession>
<comment type="caution">
    <text evidence="1">The sequence shown here is derived from an EMBL/GenBank/DDBJ whole genome shotgun (WGS) entry which is preliminary data.</text>
</comment>
<dbReference type="RefSeq" id="WP_025727290.1">
    <property type="nucleotide sequence ID" value="NZ_JAAIWK010000005.1"/>
</dbReference>
<dbReference type="EMBL" id="JRUN01000027">
    <property type="protein sequence ID" value="KHD85301.1"/>
    <property type="molecule type" value="Genomic_DNA"/>
</dbReference>
<evidence type="ECO:0000313" key="2">
    <source>
        <dbReference type="EMBL" id="NEY19357.1"/>
    </source>
</evidence>
<dbReference type="EMBL" id="JAAIWK010000005">
    <property type="protein sequence ID" value="NEY19357.1"/>
    <property type="molecule type" value="Genomic_DNA"/>
</dbReference>
<dbReference type="Proteomes" id="UP000030588">
    <property type="component" value="Unassembled WGS sequence"/>
</dbReference>
<reference evidence="2 4" key="3">
    <citation type="submission" date="2020-03" db="EMBL/GenBank/DDBJ databases">
        <title>Bacillus aquiflavi sp. nov., isolated from yellow water of strong flavor Chinese baijiu in Yibin region of China.</title>
        <authorList>
            <person name="Xie J."/>
        </authorList>
    </citation>
    <scope>NUCLEOTIDE SEQUENCE [LARGE SCALE GENOMIC DNA]</scope>
    <source>
        <strain evidence="2 4">Gsoil 114</strain>
    </source>
</reference>
<sequence length="68" mass="8116">MSEGKREKVIHVDKLVIHAQEVEIINEGNNNDDNEQPRRDPWDFFWRPQQRQLDEVSESSNNENVEPE</sequence>
<reference evidence="2 4" key="2">
    <citation type="submission" date="2020-02" db="EMBL/GenBank/DDBJ databases">
        <authorList>
            <person name="Feng H."/>
        </authorList>
    </citation>
    <scope>NUCLEOTIDE SEQUENCE [LARGE SCALE GENOMIC DNA]</scope>
    <source>
        <strain evidence="2 4">Gsoil 114</strain>
    </source>
</reference>
<dbReference type="AlphaFoldDB" id="A0A0A6VCL9"/>
<protein>
    <submittedName>
        <fullName evidence="1">Uncharacterized protein</fullName>
    </submittedName>
</protein>
<keyword evidence="4" id="KW-1185">Reference proteome</keyword>
<dbReference type="Proteomes" id="UP000476934">
    <property type="component" value="Unassembled WGS sequence"/>
</dbReference>
<evidence type="ECO:0000313" key="3">
    <source>
        <dbReference type="Proteomes" id="UP000030588"/>
    </source>
</evidence>
<gene>
    <name evidence="2" type="ORF">G4D61_05165</name>
    <name evidence="1" type="ORF">NG54_10255</name>
</gene>
<proteinExistence type="predicted"/>
<name>A0A0A6VCL9_9BACI</name>